<dbReference type="AlphaFoldDB" id="A0A914I3D4"/>
<evidence type="ECO:0000313" key="3">
    <source>
        <dbReference type="WBParaSite" id="Gr19_v10_g6941.t1"/>
    </source>
</evidence>
<dbReference type="Pfam" id="PF10853">
    <property type="entry name" value="DUF2650"/>
    <property type="match status" value="1"/>
</dbReference>
<dbReference type="InterPro" id="IPR022559">
    <property type="entry name" value="SUP-1-like"/>
</dbReference>
<organism evidence="2 3">
    <name type="scientific">Globodera rostochiensis</name>
    <name type="common">Golden nematode worm</name>
    <name type="synonym">Heterodera rostochiensis</name>
    <dbReference type="NCBI Taxonomy" id="31243"/>
    <lineage>
        <taxon>Eukaryota</taxon>
        <taxon>Metazoa</taxon>
        <taxon>Ecdysozoa</taxon>
        <taxon>Nematoda</taxon>
        <taxon>Chromadorea</taxon>
        <taxon>Rhabditida</taxon>
        <taxon>Tylenchina</taxon>
        <taxon>Tylenchomorpha</taxon>
        <taxon>Tylenchoidea</taxon>
        <taxon>Heteroderidae</taxon>
        <taxon>Heteroderinae</taxon>
        <taxon>Globodera</taxon>
    </lineage>
</organism>
<feature type="transmembrane region" description="Helical" evidence="1">
    <location>
        <begin position="98"/>
        <end position="123"/>
    </location>
</feature>
<keyword evidence="1" id="KW-0472">Membrane</keyword>
<protein>
    <submittedName>
        <fullName evidence="3">Uncharacterized protein</fullName>
    </submittedName>
</protein>
<accession>A0A914I3D4</accession>
<evidence type="ECO:0000313" key="2">
    <source>
        <dbReference type="Proteomes" id="UP000887572"/>
    </source>
</evidence>
<reference evidence="3" key="1">
    <citation type="submission" date="2022-11" db="UniProtKB">
        <authorList>
            <consortium name="WormBaseParasite"/>
        </authorList>
    </citation>
    <scope>IDENTIFICATION</scope>
</reference>
<dbReference type="PANTHER" id="PTHR34149:SF3">
    <property type="entry name" value="PROTEIN CBG25828"/>
    <property type="match status" value="1"/>
</dbReference>
<keyword evidence="2" id="KW-1185">Reference proteome</keyword>
<proteinExistence type="predicted"/>
<sequence>MENYFVLCDGRAEEKAVATVTNNMCLSILLFAVLPVSVSAVQSVFSCPLNAASMAGIPGTLQAYAGALGEVCGTGSFIHYWTCCEDYPFECCFHFQPWAIVVLAMIAVIVVAVLLFGIGRFLIVMRREER</sequence>
<dbReference type="Proteomes" id="UP000887572">
    <property type="component" value="Unplaced"/>
</dbReference>
<dbReference type="PANTHER" id="PTHR34149">
    <property type="entry name" value="PROTEIN CBG11905-RELATED"/>
    <property type="match status" value="1"/>
</dbReference>
<keyword evidence="1" id="KW-1133">Transmembrane helix</keyword>
<evidence type="ECO:0000256" key="1">
    <source>
        <dbReference type="SAM" id="Phobius"/>
    </source>
</evidence>
<keyword evidence="1" id="KW-0812">Transmembrane</keyword>
<dbReference type="WBParaSite" id="Gr19_v10_g6941.t1">
    <property type="protein sequence ID" value="Gr19_v10_g6941.t1"/>
    <property type="gene ID" value="Gr19_v10_g6941"/>
</dbReference>
<name>A0A914I3D4_GLORO</name>